<dbReference type="SUPFAM" id="SSF75304">
    <property type="entry name" value="Amidase signature (AS) enzymes"/>
    <property type="match status" value="1"/>
</dbReference>
<dbReference type="PANTHER" id="PTHR11895">
    <property type="entry name" value="TRANSAMIDASE"/>
    <property type="match status" value="1"/>
</dbReference>
<accession>A0A2I6S5H6</accession>
<dbReference type="GO" id="GO:0003824">
    <property type="term" value="F:catalytic activity"/>
    <property type="evidence" value="ECO:0007669"/>
    <property type="project" value="InterPro"/>
</dbReference>
<organism evidence="3 4">
    <name type="scientific">Pseudazoarcus pumilus</name>
    <dbReference type="NCBI Taxonomy" id="2067960"/>
    <lineage>
        <taxon>Bacteria</taxon>
        <taxon>Pseudomonadati</taxon>
        <taxon>Pseudomonadota</taxon>
        <taxon>Betaproteobacteria</taxon>
        <taxon>Rhodocyclales</taxon>
        <taxon>Zoogloeaceae</taxon>
        <taxon>Pseudazoarcus</taxon>
    </lineage>
</organism>
<dbReference type="InterPro" id="IPR000120">
    <property type="entry name" value="Amidase"/>
</dbReference>
<protein>
    <submittedName>
        <fullName evidence="3">Amidase</fullName>
    </submittedName>
</protein>
<feature type="compositionally biased region" description="Basic and acidic residues" evidence="1">
    <location>
        <begin position="55"/>
        <end position="66"/>
    </location>
</feature>
<dbReference type="EMBL" id="CP025682">
    <property type="protein sequence ID" value="AUN94503.1"/>
    <property type="molecule type" value="Genomic_DNA"/>
</dbReference>
<dbReference type="InterPro" id="IPR036928">
    <property type="entry name" value="AS_sf"/>
</dbReference>
<dbReference type="Proteomes" id="UP000242205">
    <property type="component" value="Chromosome"/>
</dbReference>
<gene>
    <name evidence="3" type="ORF">C0099_05835</name>
</gene>
<dbReference type="AlphaFoldDB" id="A0A2I6S5H6"/>
<dbReference type="KEGG" id="atw:C0099_05835"/>
<sequence length="441" mass="47871">MEGLNWLTARQAAQGIRDGVFSSEDVVKACLAQIEAREPEVQAWAHLDPEHALTQAREADKRRSEGKPTGPLHGVPVGIKDIIDTLDMPTEDGTVLHSGRRPWQDAKIVDALRAAGAIILGKTVTTEMATYAPGKTRNPHNPEHTPGGSSSGSAAAVAAGMVPLAVGTQTNGSVIRPAAYCGVFGFKPTRGTVSCRGILAQSELLDQPGCFARTVEDLALLGETLSTYDEHQKGMRPRSTLPLLRVCEEEPPLPPTLSLVRTPWWDELDADAREGFSELIDHLSDRIGEFEMPDSSVQVLEWHKTIMEADIAASYESDYERGKERMSKSLREQIERGRAVSVVDYRRAAARIEPITESLDEVFDRFDAIITPSAQGPAPHGLDSTGSPQFCTLWTFCGMPAINLPLLTTGNGLPVGVQLVGRVGDDARLLRTARWLLTTLA</sequence>
<reference evidence="3 4" key="1">
    <citation type="submission" date="2018-01" db="EMBL/GenBank/DDBJ databases">
        <authorList>
            <person name="Fu G.-Y."/>
        </authorList>
    </citation>
    <scope>NUCLEOTIDE SEQUENCE [LARGE SCALE GENOMIC DNA]</scope>
    <source>
        <strain evidence="3 4">SY39</strain>
    </source>
</reference>
<feature type="region of interest" description="Disordered" evidence="1">
    <location>
        <begin position="55"/>
        <end position="76"/>
    </location>
</feature>
<dbReference type="OrthoDB" id="8641877at2"/>
<evidence type="ECO:0000256" key="1">
    <source>
        <dbReference type="SAM" id="MobiDB-lite"/>
    </source>
</evidence>
<evidence type="ECO:0000313" key="4">
    <source>
        <dbReference type="Proteomes" id="UP000242205"/>
    </source>
</evidence>
<name>A0A2I6S5H6_9RHOO</name>
<feature type="region of interest" description="Disordered" evidence="1">
    <location>
        <begin position="132"/>
        <end position="154"/>
    </location>
</feature>
<proteinExistence type="predicted"/>
<keyword evidence="4" id="KW-1185">Reference proteome</keyword>
<evidence type="ECO:0000259" key="2">
    <source>
        <dbReference type="Pfam" id="PF01425"/>
    </source>
</evidence>
<dbReference type="Pfam" id="PF01425">
    <property type="entry name" value="Amidase"/>
    <property type="match status" value="1"/>
</dbReference>
<dbReference type="InterPro" id="IPR023631">
    <property type="entry name" value="Amidase_dom"/>
</dbReference>
<dbReference type="PANTHER" id="PTHR11895:SF151">
    <property type="entry name" value="GLUTAMYL-TRNA(GLN) AMIDOTRANSFERASE SUBUNIT A"/>
    <property type="match status" value="1"/>
</dbReference>
<feature type="domain" description="Amidase" evidence="2">
    <location>
        <begin position="25"/>
        <end position="430"/>
    </location>
</feature>
<dbReference type="Gene3D" id="3.90.1300.10">
    <property type="entry name" value="Amidase signature (AS) domain"/>
    <property type="match status" value="1"/>
</dbReference>
<evidence type="ECO:0000313" key="3">
    <source>
        <dbReference type="EMBL" id="AUN94503.1"/>
    </source>
</evidence>